<evidence type="ECO:0000256" key="1">
    <source>
        <dbReference type="SAM" id="MobiDB-lite"/>
    </source>
</evidence>
<dbReference type="Gene3D" id="1.10.260.40">
    <property type="entry name" value="lambda repressor-like DNA-binding domains"/>
    <property type="match status" value="1"/>
</dbReference>
<reference evidence="3 4" key="1">
    <citation type="submission" date="2020-02" db="EMBL/GenBank/DDBJ databases">
        <title>Whole-genome analyses of novel actinobacteria.</title>
        <authorList>
            <person name="Sahin N."/>
            <person name="Tokatli A."/>
        </authorList>
    </citation>
    <scope>NUCLEOTIDE SEQUENCE [LARGE SCALE GENOMIC DNA]</scope>
    <source>
        <strain evidence="3 4">YC419</strain>
    </source>
</reference>
<accession>A0ABX0DK84</accession>
<dbReference type="SMART" id="SM00530">
    <property type="entry name" value="HTH_XRE"/>
    <property type="match status" value="1"/>
</dbReference>
<dbReference type="Proteomes" id="UP001518140">
    <property type="component" value="Unassembled WGS sequence"/>
</dbReference>
<proteinExistence type="predicted"/>
<name>A0ABX0DK84_9ACTN</name>
<dbReference type="InterPro" id="IPR043917">
    <property type="entry name" value="DUF5753"/>
</dbReference>
<dbReference type="Pfam" id="PF19054">
    <property type="entry name" value="DUF5753"/>
    <property type="match status" value="1"/>
</dbReference>
<keyword evidence="4" id="KW-1185">Reference proteome</keyword>
<sequence length="326" mass="36802">MRAFPSSHGVAECLYSVTECGLRSVVEGRRPVRQDHRGRSVPPRKSNPSRSNHHNGSAREVLAKELARLREASGKSLTDLANETTYDRTYLHKLETGVKLGSPEVMAALDRVYGTDEHLGDLWELAKEDVFQDRYKRFMELEKRATVRYEYAVGALPGLLQTEEYAYEVLALRFRGEDQELEEQLAARMSRQKLLHGEGAPHFRAVLDEASLRRTTRDKEAWKRQLEHLLATAEQPKVTLQVLPFSAGLHLLMGTALTILWLPDGKSAAYTETNVNGDLFEEPTDVERLKLSYDLLRDSALSPQESVGLIRQLMEDCASCDPPDPT</sequence>
<feature type="compositionally biased region" description="Basic and acidic residues" evidence="1">
    <location>
        <begin position="28"/>
        <end position="38"/>
    </location>
</feature>
<dbReference type="InterPro" id="IPR010982">
    <property type="entry name" value="Lambda_DNA-bd_dom_sf"/>
</dbReference>
<dbReference type="InterPro" id="IPR001387">
    <property type="entry name" value="Cro/C1-type_HTH"/>
</dbReference>
<evidence type="ECO:0000313" key="4">
    <source>
        <dbReference type="Proteomes" id="UP001518140"/>
    </source>
</evidence>
<comment type="caution">
    <text evidence="3">The sequence shown here is derived from an EMBL/GenBank/DDBJ whole genome shotgun (WGS) entry which is preliminary data.</text>
</comment>
<organism evidence="3 4">
    <name type="scientific">Streptomyces ureilyticus</name>
    <dbReference type="NCBI Taxonomy" id="1775131"/>
    <lineage>
        <taxon>Bacteria</taxon>
        <taxon>Bacillati</taxon>
        <taxon>Actinomycetota</taxon>
        <taxon>Actinomycetes</taxon>
        <taxon>Kitasatosporales</taxon>
        <taxon>Streptomycetaceae</taxon>
        <taxon>Streptomyces</taxon>
    </lineage>
</organism>
<feature type="region of interest" description="Disordered" evidence="1">
    <location>
        <begin position="28"/>
        <end position="58"/>
    </location>
</feature>
<gene>
    <name evidence="3" type="ORF">G6048_07010</name>
</gene>
<dbReference type="CDD" id="cd00093">
    <property type="entry name" value="HTH_XRE"/>
    <property type="match status" value="1"/>
</dbReference>
<protein>
    <submittedName>
        <fullName evidence="3">Helix-turn-helix domain-containing protein</fullName>
    </submittedName>
</protein>
<dbReference type="SUPFAM" id="SSF47413">
    <property type="entry name" value="lambda repressor-like DNA-binding domains"/>
    <property type="match status" value="1"/>
</dbReference>
<dbReference type="PROSITE" id="PS50943">
    <property type="entry name" value="HTH_CROC1"/>
    <property type="match status" value="1"/>
</dbReference>
<dbReference type="EMBL" id="JAAKZX010000014">
    <property type="protein sequence ID" value="NGO41932.1"/>
    <property type="molecule type" value="Genomic_DNA"/>
</dbReference>
<evidence type="ECO:0000259" key="2">
    <source>
        <dbReference type="PROSITE" id="PS50943"/>
    </source>
</evidence>
<dbReference type="Pfam" id="PF13560">
    <property type="entry name" value="HTH_31"/>
    <property type="match status" value="1"/>
</dbReference>
<feature type="domain" description="HTH cro/C1-type" evidence="2">
    <location>
        <begin position="66"/>
        <end position="122"/>
    </location>
</feature>
<evidence type="ECO:0000313" key="3">
    <source>
        <dbReference type="EMBL" id="NGO41932.1"/>
    </source>
</evidence>